<evidence type="ECO:0000313" key="1">
    <source>
        <dbReference type="EMBL" id="KDR52082.1"/>
    </source>
</evidence>
<evidence type="ECO:0000313" key="2">
    <source>
        <dbReference type="Proteomes" id="UP000027442"/>
    </source>
</evidence>
<sequence>MLKAVHSTKWALLLNIGVFYKGKKRYVRPFIECAYMLSYQIIVLLL</sequence>
<reference evidence="1 2" key="1">
    <citation type="submission" date="2013-08" db="EMBL/GenBank/DDBJ databases">
        <authorList>
            <person name="Weinstock G."/>
            <person name="Sodergren E."/>
            <person name="Wylie T."/>
            <person name="Fulton L."/>
            <person name="Fulton R."/>
            <person name="Fronick C."/>
            <person name="O'Laughlin M."/>
            <person name="Godfrey J."/>
            <person name="Miner T."/>
            <person name="Herter B."/>
            <person name="Appelbaum E."/>
            <person name="Cordes M."/>
            <person name="Lek S."/>
            <person name="Wollam A."/>
            <person name="Pepin K.H."/>
            <person name="Palsikar V.B."/>
            <person name="Mitreva M."/>
            <person name="Wilson R.K."/>
        </authorList>
    </citation>
    <scope>NUCLEOTIDE SEQUENCE [LARGE SCALE GENOMIC DNA]</scope>
    <source>
        <strain evidence="1 2">ATCC 15930</strain>
    </source>
</reference>
<protein>
    <submittedName>
        <fullName evidence="1">Uncharacterized protein</fullName>
    </submittedName>
</protein>
<proteinExistence type="predicted"/>
<dbReference type="EMBL" id="JNGW01000078">
    <property type="protein sequence ID" value="KDR52082.1"/>
    <property type="molecule type" value="Genomic_DNA"/>
</dbReference>
<comment type="caution">
    <text evidence="1">The sequence shown here is derived from an EMBL/GenBank/DDBJ whole genome shotgun (WGS) entry which is preliminary data.</text>
</comment>
<name>A0A069QHA8_HOYLO</name>
<accession>A0A069QHA8</accession>
<dbReference type="AlphaFoldDB" id="A0A069QHA8"/>
<organism evidence="1 2">
    <name type="scientific">Hoylesella loescheii DSM 19665 = JCM 12249 = ATCC 15930</name>
    <dbReference type="NCBI Taxonomy" id="1122985"/>
    <lineage>
        <taxon>Bacteria</taxon>
        <taxon>Pseudomonadati</taxon>
        <taxon>Bacteroidota</taxon>
        <taxon>Bacteroidia</taxon>
        <taxon>Bacteroidales</taxon>
        <taxon>Prevotellaceae</taxon>
        <taxon>Hoylesella</taxon>
    </lineage>
</organism>
<dbReference type="Proteomes" id="UP000027442">
    <property type="component" value="Unassembled WGS sequence"/>
</dbReference>
<keyword evidence="2" id="KW-1185">Reference proteome</keyword>
<dbReference type="HOGENOM" id="CLU_3187334_0_0_10"/>
<dbReference type="PATRIC" id="fig|1122985.7.peg.1933"/>
<gene>
    <name evidence="1" type="ORF">HMPREF1991_01857</name>
</gene>